<accession>A0A2V1DQK6</accession>
<sequence>MTAIEKRTTKGPAKPSREQFGSSICKLIRFMEPQHNVLLPPLGGPYVGFEVEDLYGSTASSHHFTCVHTDSYENKLQNGPYNQLCSGNNGGSYNMSTVVIFRRVMLLAHEAFTDTQNENDNTPLHNVLIRRSIHVADSQIQVVEVANLIARCDTNGNEVNFLGLSILHCSMVHPRMYGPPEVT</sequence>
<evidence type="ECO:0000313" key="1">
    <source>
        <dbReference type="EMBL" id="PVI00381.1"/>
    </source>
</evidence>
<protein>
    <submittedName>
        <fullName evidence="1">Uncharacterized protein</fullName>
    </submittedName>
</protein>
<reference evidence="1 2" key="1">
    <citation type="journal article" date="2018" name="Sci. Rep.">
        <title>Comparative genomics provides insights into the lifestyle and reveals functional heterogeneity of dark septate endophytic fungi.</title>
        <authorList>
            <person name="Knapp D.G."/>
            <person name="Nemeth J.B."/>
            <person name="Barry K."/>
            <person name="Hainaut M."/>
            <person name="Henrissat B."/>
            <person name="Johnson J."/>
            <person name="Kuo A."/>
            <person name="Lim J.H.P."/>
            <person name="Lipzen A."/>
            <person name="Nolan M."/>
            <person name="Ohm R.A."/>
            <person name="Tamas L."/>
            <person name="Grigoriev I.V."/>
            <person name="Spatafora J.W."/>
            <person name="Nagy L.G."/>
            <person name="Kovacs G.M."/>
        </authorList>
    </citation>
    <scope>NUCLEOTIDE SEQUENCE [LARGE SCALE GENOMIC DNA]</scope>
    <source>
        <strain evidence="1 2">DSE2036</strain>
    </source>
</reference>
<proteinExistence type="predicted"/>
<dbReference type="EMBL" id="KZ805374">
    <property type="protein sequence ID" value="PVI00381.1"/>
    <property type="molecule type" value="Genomic_DNA"/>
</dbReference>
<evidence type="ECO:0000313" key="2">
    <source>
        <dbReference type="Proteomes" id="UP000244855"/>
    </source>
</evidence>
<organism evidence="1 2">
    <name type="scientific">Periconia macrospinosa</name>
    <dbReference type="NCBI Taxonomy" id="97972"/>
    <lineage>
        <taxon>Eukaryota</taxon>
        <taxon>Fungi</taxon>
        <taxon>Dikarya</taxon>
        <taxon>Ascomycota</taxon>
        <taxon>Pezizomycotina</taxon>
        <taxon>Dothideomycetes</taxon>
        <taxon>Pleosporomycetidae</taxon>
        <taxon>Pleosporales</taxon>
        <taxon>Massarineae</taxon>
        <taxon>Periconiaceae</taxon>
        <taxon>Periconia</taxon>
    </lineage>
</organism>
<gene>
    <name evidence="1" type="ORF">DM02DRAFT_628557</name>
</gene>
<name>A0A2V1DQK6_9PLEO</name>
<dbReference type="AlphaFoldDB" id="A0A2V1DQK6"/>
<keyword evidence="2" id="KW-1185">Reference proteome</keyword>
<dbReference type="Proteomes" id="UP000244855">
    <property type="component" value="Unassembled WGS sequence"/>
</dbReference>